<name>A0A397TNB4_9GLOM</name>
<dbReference type="InterPro" id="IPR042065">
    <property type="entry name" value="E3_ELL-like"/>
</dbReference>
<keyword evidence="4 10" id="KW-0479">Metal-binding</keyword>
<evidence type="ECO:0000256" key="6">
    <source>
        <dbReference type="ARBA" id="ARBA00022786"/>
    </source>
</evidence>
<evidence type="ECO:0000259" key="13">
    <source>
        <dbReference type="PROSITE" id="PS51157"/>
    </source>
</evidence>
<evidence type="ECO:0000256" key="11">
    <source>
        <dbReference type="SAM" id="Coils"/>
    </source>
</evidence>
<evidence type="ECO:0000256" key="5">
    <source>
        <dbReference type="ARBA" id="ARBA00022771"/>
    </source>
</evidence>
<dbReference type="GO" id="GO:0000151">
    <property type="term" value="C:ubiquitin ligase complex"/>
    <property type="evidence" value="ECO:0007669"/>
    <property type="project" value="TreeGrafter"/>
</dbReference>
<dbReference type="GO" id="GO:0008270">
    <property type="term" value="F:zinc ion binding"/>
    <property type="evidence" value="ECO:0007669"/>
    <property type="project" value="UniProtKB-UniRule"/>
</dbReference>
<dbReference type="InterPro" id="IPR055194">
    <property type="entry name" value="UBR1-like_WH"/>
</dbReference>
<accession>A0A397TNB4</accession>
<feature type="zinc finger region" description="UBR-type" evidence="9">
    <location>
        <begin position="96"/>
        <end position="167"/>
    </location>
</feature>
<comment type="similarity">
    <text evidence="8 10">Belongs to the E3 ubiquitin-protein ligase UBR1-like family.</text>
</comment>
<dbReference type="Pfam" id="PF02207">
    <property type="entry name" value="zf-UBR"/>
    <property type="match status" value="1"/>
</dbReference>
<dbReference type="Pfam" id="PF02617">
    <property type="entry name" value="ClpS"/>
    <property type="match status" value="1"/>
</dbReference>
<dbReference type="PANTHER" id="PTHR21497:SF24">
    <property type="entry name" value="E3 UBIQUITIN-PROTEIN LIGASE UBR1"/>
    <property type="match status" value="1"/>
</dbReference>
<dbReference type="PROSITE" id="PS51157">
    <property type="entry name" value="ZF_UBR"/>
    <property type="match status" value="1"/>
</dbReference>
<dbReference type="InterPro" id="IPR014719">
    <property type="entry name" value="Ribosomal_bL12_C/ClpS-like"/>
</dbReference>
<dbReference type="Gene3D" id="3.30.1390.10">
    <property type="match status" value="1"/>
</dbReference>
<feature type="region of interest" description="Disordered" evidence="12">
    <location>
        <begin position="1551"/>
        <end position="1570"/>
    </location>
</feature>
<dbReference type="Pfam" id="PF18995">
    <property type="entry name" value="PRT6_C"/>
    <property type="match status" value="1"/>
</dbReference>
<feature type="region of interest" description="Disordered" evidence="12">
    <location>
        <begin position="429"/>
        <end position="449"/>
    </location>
</feature>
<dbReference type="InterPro" id="IPR036390">
    <property type="entry name" value="WH_DNA-bd_sf"/>
</dbReference>
<evidence type="ECO:0000256" key="8">
    <source>
        <dbReference type="ARBA" id="ARBA00046341"/>
    </source>
</evidence>
<keyword evidence="3 10" id="KW-0808">Transferase</keyword>
<keyword evidence="11" id="KW-0175">Coiled coil</keyword>
<gene>
    <name evidence="14" type="ORF">C1645_707932</name>
</gene>
<dbReference type="CDD" id="cd16482">
    <property type="entry name" value="RING-H2_UBR1-like"/>
    <property type="match status" value="1"/>
</dbReference>
<keyword evidence="15" id="KW-1185">Reference proteome</keyword>
<dbReference type="InterPro" id="IPR039164">
    <property type="entry name" value="UBR1-like"/>
</dbReference>
<dbReference type="GO" id="GO:0005737">
    <property type="term" value="C:cytoplasm"/>
    <property type="evidence" value="ECO:0007669"/>
    <property type="project" value="TreeGrafter"/>
</dbReference>
<keyword evidence="7 10" id="KW-0862">Zinc</keyword>
<dbReference type="GO" id="GO:0061630">
    <property type="term" value="F:ubiquitin protein ligase activity"/>
    <property type="evidence" value="ECO:0007669"/>
    <property type="project" value="UniProtKB-UniRule"/>
</dbReference>
<feature type="domain" description="UBR-type" evidence="13">
    <location>
        <begin position="96"/>
        <end position="167"/>
    </location>
</feature>
<comment type="catalytic activity">
    <reaction evidence="1 10">
        <text>S-ubiquitinyl-[E2 ubiquitin-conjugating enzyme]-L-cysteine + [acceptor protein]-L-lysine = [E2 ubiquitin-conjugating enzyme]-L-cysteine + N(6)-ubiquitinyl-[acceptor protein]-L-lysine.</text>
        <dbReference type="EC" id="2.3.2.27"/>
    </reaction>
</comment>
<reference evidence="14 15" key="1">
    <citation type="submission" date="2018-06" db="EMBL/GenBank/DDBJ databases">
        <title>Comparative genomics reveals the genomic features of Rhizophagus irregularis, R. cerebriforme, R. diaphanum and Gigaspora rosea, and their symbiotic lifestyle signature.</title>
        <authorList>
            <person name="Morin E."/>
            <person name="San Clemente H."/>
            <person name="Chen E.C.H."/>
            <person name="De La Providencia I."/>
            <person name="Hainaut M."/>
            <person name="Kuo A."/>
            <person name="Kohler A."/>
            <person name="Murat C."/>
            <person name="Tang N."/>
            <person name="Roy S."/>
            <person name="Loubradou J."/>
            <person name="Henrissat B."/>
            <person name="Grigoriev I.V."/>
            <person name="Corradi N."/>
            <person name="Roux C."/>
            <person name="Martin F.M."/>
        </authorList>
    </citation>
    <scope>NUCLEOTIDE SEQUENCE [LARGE SCALE GENOMIC DNA]</scope>
    <source>
        <strain evidence="14 15">DAOM 227022</strain>
    </source>
</reference>
<dbReference type="EC" id="2.3.2.27" evidence="10"/>
<evidence type="ECO:0000256" key="1">
    <source>
        <dbReference type="ARBA" id="ARBA00000900"/>
    </source>
</evidence>
<dbReference type="SUPFAM" id="SSF54736">
    <property type="entry name" value="ClpS-like"/>
    <property type="match status" value="1"/>
</dbReference>
<evidence type="ECO:0000256" key="3">
    <source>
        <dbReference type="ARBA" id="ARBA00022679"/>
    </source>
</evidence>
<comment type="function">
    <text evidence="10">Ubiquitin ligase protein which is a component of the N-end rule pathway. Recognizes and binds to proteins bearing specific N-terminal residues that are destabilizing according to the N-end rule, leading to their ubiquitination and subsequent degradation.</text>
</comment>
<dbReference type="EMBL" id="QKYT01000044">
    <property type="protein sequence ID" value="RIA96511.1"/>
    <property type="molecule type" value="Genomic_DNA"/>
</dbReference>
<dbReference type="CDD" id="cd19673">
    <property type="entry name" value="UBR-box_UBR3"/>
    <property type="match status" value="1"/>
</dbReference>
<feature type="compositionally biased region" description="Basic and acidic residues" evidence="12">
    <location>
        <begin position="719"/>
        <end position="730"/>
    </location>
</feature>
<keyword evidence="5 10" id="KW-0863">Zinc-finger</keyword>
<dbReference type="STRING" id="658196.A0A397TNB4"/>
<dbReference type="InterPro" id="IPR003769">
    <property type="entry name" value="ClpS_core"/>
</dbReference>
<evidence type="ECO:0000256" key="7">
    <source>
        <dbReference type="ARBA" id="ARBA00022833"/>
    </source>
</evidence>
<dbReference type="FunFam" id="2.10.110.30:FF:000001">
    <property type="entry name" value="E3 ubiquitin-protein ligase UBR2 isoform 1"/>
    <property type="match status" value="1"/>
</dbReference>
<evidence type="ECO:0000313" key="15">
    <source>
        <dbReference type="Proteomes" id="UP000265703"/>
    </source>
</evidence>
<dbReference type="Proteomes" id="UP000265703">
    <property type="component" value="Unassembled WGS sequence"/>
</dbReference>
<comment type="caution">
    <text evidence="14">The sequence shown here is derived from an EMBL/GenBank/DDBJ whole genome shotgun (WGS) entry which is preliminary data.</text>
</comment>
<feature type="compositionally biased region" description="Acidic residues" evidence="12">
    <location>
        <begin position="438"/>
        <end position="449"/>
    </location>
</feature>
<feature type="region of interest" description="Disordered" evidence="12">
    <location>
        <begin position="714"/>
        <end position="743"/>
    </location>
</feature>
<dbReference type="SMART" id="SM00396">
    <property type="entry name" value="ZnF_UBR1"/>
    <property type="match status" value="1"/>
</dbReference>
<evidence type="ECO:0000256" key="12">
    <source>
        <dbReference type="SAM" id="MobiDB-lite"/>
    </source>
</evidence>
<feature type="compositionally biased region" description="Polar residues" evidence="12">
    <location>
        <begin position="1551"/>
        <end position="1561"/>
    </location>
</feature>
<dbReference type="SUPFAM" id="SSF46785">
    <property type="entry name" value="Winged helix' DNA-binding domain"/>
    <property type="match status" value="1"/>
</dbReference>
<dbReference type="OrthoDB" id="26387at2759"/>
<organism evidence="14 15">
    <name type="scientific">Glomus cerebriforme</name>
    <dbReference type="NCBI Taxonomy" id="658196"/>
    <lineage>
        <taxon>Eukaryota</taxon>
        <taxon>Fungi</taxon>
        <taxon>Fungi incertae sedis</taxon>
        <taxon>Mucoromycota</taxon>
        <taxon>Glomeromycotina</taxon>
        <taxon>Glomeromycetes</taxon>
        <taxon>Glomerales</taxon>
        <taxon>Glomeraceae</taxon>
        <taxon>Glomus</taxon>
    </lineage>
</organism>
<proteinExistence type="inferred from homology"/>
<dbReference type="InterPro" id="IPR044046">
    <property type="entry name" value="E3_ligase_UBR-like_C"/>
</dbReference>
<comment type="pathway">
    <text evidence="2 10">Protein modification; protein ubiquitination.</text>
</comment>
<dbReference type="Pfam" id="PF22960">
    <property type="entry name" value="WHD_UBR1"/>
    <property type="match status" value="1"/>
</dbReference>
<sequence>MEPEATTSHTPFNNNGSDSLPFSTYLNSCPSIFGYRLKESAQQEILKRLFSELWSSNEDYRTLFFPSGFGEGPDAYKLSLAQGEGKAEYSPTQKGKACGHVFRKGEGVYRCRNCALDETCVFCSRCFHATNHEGHDVTFSVNTGSGCCDCGDPEAWKRPIHCTYHSVDATSPDSSEFEKIQYEEILPHDLLDSIHITISTVLDFMLDTLSASPEEMSPLSEAEVKEEAKRAALYIRDPINNVDEEKLFAVVLWNDEHHSFHEVIEQLMDATGCSKAEAKAIAERVDSHGRDIVQISEDIQRLLSIARTISSIGLAVTVRSARDTFREGMCGLFIDWLKDLAGSKIGSNATILRNIICEELCKECKEWSKPRSSKRANIDEKWRILIEDTQNDETEDTNEYMSDDEVMVMIDDDNEINVEDDTSNNYKRPSEFSGDYDVSMEEDSSDTIEPMDEDESIIYRGTTLMHTIEDFKKELRLDKLLILDLRLWKEARSGLRELYIGTLVINPEYKKIMGIRFACNYVNLAKAFLTPDREPEHSIILFSVQLFTVPTISTILVTQYKFLTTIFTILHTFFTSNTVGEDLDSIDPNAKIDCDSEAFKNRRYFHVFQDLRYIISNDAVKSAVPKNPHYLQQYLNLIALFHGMNPNVRATQQHVEYENDSWVNAFNVTLQIAKSCRQFSECYTGNTRTLCVTIRKVLIKLYELCSRRNINEEDEGDKMDETSDVQHETPYHPSVWGNSTPGSYGPFAKFSDEGNEDKDSNLSLRESDFHDVIFPQSPYSLSFRVVKFEVASQPVSFHNPLHWFLAELLENVNLLDDELLKQHGLGSFQSMIMGFDIESNEELGIVQHVKEKILGVFDYPLRVLVLLIQIRAGLWVRNGFGIRGQCHHYREISLRENTFDEDIFLLQTAFIVLDPNIVLATILDRFDLVEWFNGGANHKIYDNSQLTFIAEELLTLLIICVSERSNAAGLTIEQEIKREIIHGLCLGPIAYSELTKRIPERLTQDSMFDEILAKLANYRAPDSLTDHGIYDLHDEYFDEVDPYFVHYSRNNREEAEEALKNRLKKKNGTPHSTPLLIPKLLPITNGPYIKLGNILHARLLNQIIYYALWHVKTDEKIKSDTLVDEALHLIMLSLLDENSDIMRESKRKGKQKASDTSISSDIDEGMSGFMYYAVSDCFQEGDISAMKSQGTCLLDLLLQISCEQNFKEFHHKLEFIINKFEQFGSDSVKLKIDRHREKLRIDLQSKGTEESELSEYERKKQAAKERQKKIMEQFAKAQQSFIEKHEDLYEEYEGMEEDWELPAGEAQSGTDSSKPMETNWSYPSGTCIVCQEETNASSLYGMLGLIQPSSLLRRTPFDDKDYVFEVINLPESLDFKYDRSVPYGVASSIYTDNSSSSSSGPSHISKGFPSKSCRQGLYASTCGHLMHVKCFDTYFSSLEQRHQLQLARNHPEDVKRKEFMCPLCKSLGNVLLPIIWKVKKEVFPGILETKEDYNTWLRDKVGPGLEKLNSPALVFPSGSNLSFSHTDLNRFTPFTTGTPFDVRELTTNAGFPHFSQTAQTQQRRRNSSGAGRIRDALTQFVHMLRTPAANQNNDESGPSTAVSDDFLSLPVQGSSMGDASTVSDDEDQESIRRMYNRLAEVVQMTYRNITPEITFQTMSLKSIEYIWDLFGYTISCTEISQRGIGKTTSEGLVGSTLVDGINLQTLTLLRILSETILTYINTMLVGQTSELGLKQITIHRLQQIFYGHPSFQLEENAKIIGSKPFADDTRKMIGLFGPSFQFTKVKPLLLEDLFFVLVETCVCTASVIEYEVYHMMRLLYTAEIVKIIVSLVESAINDKTNAWKNDERVKKKFNESQGASIRDFIIWVAQKVGNNEHSIVKFLDGIDESTFIKLIRTFCLPYMRKCVILLHARFGIVFPKGADTDETEFIRLSKLLGFPSLEQICSISSNDMMMMSIISGWCNHLYTLRQEAPPPITPSGTPHDISMIHGLLVSSGIASGSSLSSQEQHQLYQTIDVKVNHPAIFELVGLPKRLDSLFEESLKKICNKCKTVPHDPALCLLCGTFVCSQSYCCSENDRGENDRGECNLHTKSCGGDIGIYLLVKKCVILLLHVDNGCFMNAPYLDTHGEVDLGLKRGRPQFLNQKRYDEIRKLWLTHGVPIHVARKIEQTFDLGGWPTM</sequence>
<keyword evidence="6 10" id="KW-0833">Ubl conjugation pathway</keyword>
<dbReference type="InterPro" id="IPR003126">
    <property type="entry name" value="Znf_UBR"/>
</dbReference>
<evidence type="ECO:0000313" key="14">
    <source>
        <dbReference type="EMBL" id="RIA96511.1"/>
    </source>
</evidence>
<dbReference type="Gene3D" id="2.10.110.30">
    <property type="match status" value="1"/>
</dbReference>
<feature type="coiled-coil region" evidence="11">
    <location>
        <begin position="1246"/>
        <end position="1273"/>
    </location>
</feature>
<dbReference type="GO" id="GO:0071596">
    <property type="term" value="P:ubiquitin-dependent protein catabolic process via the N-end rule pathway"/>
    <property type="evidence" value="ECO:0007669"/>
    <property type="project" value="UniProtKB-UniRule"/>
</dbReference>
<protein>
    <recommendedName>
        <fullName evidence="10">E3 ubiquitin-protein ligase</fullName>
        <ecNumber evidence="10">2.3.2.27</ecNumber>
    </recommendedName>
</protein>
<evidence type="ECO:0000256" key="2">
    <source>
        <dbReference type="ARBA" id="ARBA00004906"/>
    </source>
</evidence>
<evidence type="ECO:0000256" key="10">
    <source>
        <dbReference type="RuleBase" id="RU366018"/>
    </source>
</evidence>
<dbReference type="Gene3D" id="1.10.10.2670">
    <property type="entry name" value="E3 ubiquitin-protein ligase"/>
    <property type="match status" value="1"/>
</dbReference>
<evidence type="ECO:0000256" key="9">
    <source>
        <dbReference type="PROSITE-ProRule" id="PRU00508"/>
    </source>
</evidence>
<evidence type="ECO:0000256" key="4">
    <source>
        <dbReference type="ARBA" id="ARBA00022723"/>
    </source>
</evidence>
<dbReference type="GO" id="GO:0016567">
    <property type="term" value="P:protein ubiquitination"/>
    <property type="evidence" value="ECO:0007669"/>
    <property type="project" value="UniProtKB-UniRule"/>
</dbReference>
<dbReference type="PANTHER" id="PTHR21497">
    <property type="entry name" value="UBIQUITIN LIGASE E3 ALPHA-RELATED"/>
    <property type="match status" value="1"/>
</dbReference>
<dbReference type="UniPathway" id="UPA00143"/>